<evidence type="ECO:0000256" key="1">
    <source>
        <dbReference type="SAM" id="MobiDB-lite"/>
    </source>
</evidence>
<evidence type="ECO:0000313" key="3">
    <source>
        <dbReference type="Proteomes" id="UP001582793"/>
    </source>
</evidence>
<gene>
    <name evidence="2" type="ORF">AAFH96_13820</name>
</gene>
<dbReference type="Proteomes" id="UP001582793">
    <property type="component" value="Unassembled WGS sequence"/>
</dbReference>
<feature type="region of interest" description="Disordered" evidence="1">
    <location>
        <begin position="71"/>
        <end position="123"/>
    </location>
</feature>
<organism evidence="2 3">
    <name type="scientific">Polymorphospora lycopeni</name>
    <dbReference type="NCBI Taxonomy" id="3140240"/>
    <lineage>
        <taxon>Bacteria</taxon>
        <taxon>Bacillati</taxon>
        <taxon>Actinomycetota</taxon>
        <taxon>Actinomycetes</taxon>
        <taxon>Micromonosporales</taxon>
        <taxon>Micromonosporaceae</taxon>
        <taxon>Polymorphospora</taxon>
    </lineage>
</organism>
<protein>
    <submittedName>
        <fullName evidence="2">Uncharacterized protein</fullName>
    </submittedName>
</protein>
<proteinExistence type="predicted"/>
<comment type="caution">
    <text evidence="2">The sequence shown here is derived from an EMBL/GenBank/DDBJ whole genome shotgun (WGS) entry which is preliminary data.</text>
</comment>
<dbReference type="EMBL" id="JBCGDC010000032">
    <property type="protein sequence ID" value="MFB6394177.1"/>
    <property type="molecule type" value="Genomic_DNA"/>
</dbReference>
<name>A0ABV5CQ99_9ACTN</name>
<feature type="region of interest" description="Disordered" evidence="1">
    <location>
        <begin position="21"/>
        <end position="53"/>
    </location>
</feature>
<reference evidence="2 3" key="1">
    <citation type="submission" date="2024-04" db="EMBL/GenBank/DDBJ databases">
        <title>Polymorphospora sp. isolated from Baiyangdian Lake in Xiong'an New Area.</title>
        <authorList>
            <person name="Zhang X."/>
            <person name="Liu J."/>
        </authorList>
    </citation>
    <scope>NUCLEOTIDE SEQUENCE [LARGE SCALE GENOMIC DNA]</scope>
    <source>
        <strain evidence="2 3">2-325</strain>
    </source>
</reference>
<accession>A0ABV5CQ99</accession>
<keyword evidence="3" id="KW-1185">Reference proteome</keyword>
<dbReference type="RefSeq" id="WP_357536598.1">
    <property type="nucleotide sequence ID" value="NZ_JBCGDC010000032.1"/>
</dbReference>
<feature type="compositionally biased region" description="Polar residues" evidence="1">
    <location>
        <begin position="100"/>
        <end position="110"/>
    </location>
</feature>
<sequence>MRLSTLASTVALAATLVFVTGCGGDPAPQTPPGGSGVEVEDCDAEDRRKSEVPDCGRMVNGRFVAWSWVSAGRNTPPAGWTPAKEPSPTPTPTASPTSADNSNSGTNNNPKTRKTTSKGGKRR</sequence>
<evidence type="ECO:0000313" key="2">
    <source>
        <dbReference type="EMBL" id="MFB6394177.1"/>
    </source>
</evidence>
<feature type="compositionally biased region" description="Basic residues" evidence="1">
    <location>
        <begin position="111"/>
        <end position="123"/>
    </location>
</feature>
<dbReference type="PROSITE" id="PS51257">
    <property type="entry name" value="PROKAR_LIPOPROTEIN"/>
    <property type="match status" value="1"/>
</dbReference>